<evidence type="ECO:0000313" key="1">
    <source>
        <dbReference type="EMBL" id="GIY05850.1"/>
    </source>
</evidence>
<keyword evidence="2" id="KW-1185">Reference proteome</keyword>
<proteinExistence type="predicted"/>
<dbReference type="EMBL" id="BPLR01005883">
    <property type="protein sequence ID" value="GIY05850.1"/>
    <property type="molecule type" value="Genomic_DNA"/>
</dbReference>
<sequence length="91" mass="10417">MSKAIQSLFQLHTLTSHPLPKKDLEPFSLSVLKERTTPLTSMSKAIQSLFQLHTCREYLASHPLPKKDLEPFSSLSERKNNTYIEQLPPIL</sequence>
<organism evidence="1 2">
    <name type="scientific">Caerostris extrusa</name>
    <name type="common">Bark spider</name>
    <name type="synonym">Caerostris bankana</name>
    <dbReference type="NCBI Taxonomy" id="172846"/>
    <lineage>
        <taxon>Eukaryota</taxon>
        <taxon>Metazoa</taxon>
        <taxon>Ecdysozoa</taxon>
        <taxon>Arthropoda</taxon>
        <taxon>Chelicerata</taxon>
        <taxon>Arachnida</taxon>
        <taxon>Araneae</taxon>
        <taxon>Araneomorphae</taxon>
        <taxon>Entelegynae</taxon>
        <taxon>Araneoidea</taxon>
        <taxon>Araneidae</taxon>
        <taxon>Caerostris</taxon>
    </lineage>
</organism>
<gene>
    <name evidence="1" type="ORF">CEXT_216751</name>
</gene>
<comment type="caution">
    <text evidence="1">The sequence shown here is derived from an EMBL/GenBank/DDBJ whole genome shotgun (WGS) entry which is preliminary data.</text>
</comment>
<reference evidence="1 2" key="1">
    <citation type="submission" date="2021-06" db="EMBL/GenBank/DDBJ databases">
        <title>Caerostris extrusa draft genome.</title>
        <authorList>
            <person name="Kono N."/>
            <person name="Arakawa K."/>
        </authorList>
    </citation>
    <scope>NUCLEOTIDE SEQUENCE [LARGE SCALE GENOMIC DNA]</scope>
</reference>
<evidence type="ECO:0000313" key="2">
    <source>
        <dbReference type="Proteomes" id="UP001054945"/>
    </source>
</evidence>
<dbReference type="AlphaFoldDB" id="A0AAV4Q8Q8"/>
<protein>
    <submittedName>
        <fullName evidence="1">Uncharacterized protein</fullName>
    </submittedName>
</protein>
<accession>A0AAV4Q8Q8</accession>
<dbReference type="Proteomes" id="UP001054945">
    <property type="component" value="Unassembled WGS sequence"/>
</dbReference>
<name>A0AAV4Q8Q8_CAEEX</name>